<evidence type="ECO:0000256" key="1">
    <source>
        <dbReference type="ARBA" id="ARBA00022737"/>
    </source>
</evidence>
<proteinExistence type="predicted"/>
<dbReference type="OrthoDB" id="10057496at2759"/>
<feature type="compositionally biased region" description="Basic and acidic residues" evidence="4">
    <location>
        <begin position="177"/>
        <end position="186"/>
    </location>
</feature>
<feature type="repeat" description="ANK" evidence="3">
    <location>
        <begin position="78"/>
        <end position="110"/>
    </location>
</feature>
<gene>
    <name evidence="5" type="ORF">CONCODRAFT_58173</name>
</gene>
<evidence type="ECO:0000256" key="4">
    <source>
        <dbReference type="SAM" id="MobiDB-lite"/>
    </source>
</evidence>
<evidence type="ECO:0000256" key="3">
    <source>
        <dbReference type="PROSITE-ProRule" id="PRU00023"/>
    </source>
</evidence>
<reference evidence="5 6" key="1">
    <citation type="journal article" date="2015" name="Genome Biol. Evol.">
        <title>Phylogenomic analyses indicate that early fungi evolved digesting cell walls of algal ancestors of land plants.</title>
        <authorList>
            <person name="Chang Y."/>
            <person name="Wang S."/>
            <person name="Sekimoto S."/>
            <person name="Aerts A.L."/>
            <person name="Choi C."/>
            <person name="Clum A."/>
            <person name="LaButti K.M."/>
            <person name="Lindquist E.A."/>
            <person name="Yee Ngan C."/>
            <person name="Ohm R.A."/>
            <person name="Salamov A.A."/>
            <person name="Grigoriev I.V."/>
            <person name="Spatafora J.W."/>
            <person name="Berbee M.L."/>
        </authorList>
    </citation>
    <scope>NUCLEOTIDE SEQUENCE [LARGE SCALE GENOMIC DNA]</scope>
    <source>
        <strain evidence="5 6">NRRL 28638</strain>
    </source>
</reference>
<keyword evidence="2 3" id="KW-0040">ANK repeat</keyword>
<dbReference type="OMA" id="EAENVGW"/>
<dbReference type="Pfam" id="PF12796">
    <property type="entry name" value="Ank_2"/>
    <property type="match status" value="1"/>
</dbReference>
<dbReference type="EMBL" id="KQ964497">
    <property type="protein sequence ID" value="KXN70633.1"/>
    <property type="molecule type" value="Genomic_DNA"/>
</dbReference>
<evidence type="ECO:0000313" key="6">
    <source>
        <dbReference type="Proteomes" id="UP000070444"/>
    </source>
</evidence>
<evidence type="ECO:0000313" key="5">
    <source>
        <dbReference type="EMBL" id="KXN70633.1"/>
    </source>
</evidence>
<dbReference type="STRING" id="796925.A0A137P6I7"/>
<accession>A0A137P6I7</accession>
<feature type="region of interest" description="Disordered" evidence="4">
    <location>
        <begin position="140"/>
        <end position="186"/>
    </location>
</feature>
<dbReference type="Proteomes" id="UP000070444">
    <property type="component" value="Unassembled WGS sequence"/>
</dbReference>
<dbReference type="PANTHER" id="PTHR24198:SF165">
    <property type="entry name" value="ANKYRIN REPEAT-CONTAINING PROTEIN-RELATED"/>
    <property type="match status" value="1"/>
</dbReference>
<dbReference type="PROSITE" id="PS50088">
    <property type="entry name" value="ANK_REPEAT"/>
    <property type="match status" value="1"/>
</dbReference>
<dbReference type="InterPro" id="IPR036770">
    <property type="entry name" value="Ankyrin_rpt-contain_sf"/>
</dbReference>
<dbReference type="PROSITE" id="PS50297">
    <property type="entry name" value="ANK_REP_REGION"/>
    <property type="match status" value="1"/>
</dbReference>
<dbReference type="Gene3D" id="1.25.40.20">
    <property type="entry name" value="Ankyrin repeat-containing domain"/>
    <property type="match status" value="1"/>
</dbReference>
<sequence length="186" mass="20647">MTEFTREQALAEVLENARYGELEELEEFVKIFGKDILLSKDYNQATLVHMSAANGHLDILNYLIKNLPKEHLHLSNLDGNTPLHWAALTGNLEAVKLLLDNGADGKLTNSAGHTPMGVAQRGNHESVVEYLLINTDYENTKDEDGEAQPSDNSNEANENGDDDDGEEEEIKISVGETSDKFKELHL</sequence>
<keyword evidence="6" id="KW-1185">Reference proteome</keyword>
<organism evidence="5 6">
    <name type="scientific">Conidiobolus coronatus (strain ATCC 28846 / CBS 209.66 / NRRL 28638)</name>
    <name type="common">Delacroixia coronata</name>
    <dbReference type="NCBI Taxonomy" id="796925"/>
    <lineage>
        <taxon>Eukaryota</taxon>
        <taxon>Fungi</taxon>
        <taxon>Fungi incertae sedis</taxon>
        <taxon>Zoopagomycota</taxon>
        <taxon>Entomophthoromycotina</taxon>
        <taxon>Entomophthoromycetes</taxon>
        <taxon>Entomophthorales</taxon>
        <taxon>Ancylistaceae</taxon>
        <taxon>Conidiobolus</taxon>
    </lineage>
</organism>
<dbReference type="AlphaFoldDB" id="A0A137P6I7"/>
<keyword evidence="1" id="KW-0677">Repeat</keyword>
<dbReference type="PANTHER" id="PTHR24198">
    <property type="entry name" value="ANKYRIN REPEAT AND PROTEIN KINASE DOMAIN-CONTAINING PROTEIN"/>
    <property type="match status" value="1"/>
</dbReference>
<feature type="compositionally biased region" description="Acidic residues" evidence="4">
    <location>
        <begin position="158"/>
        <end position="169"/>
    </location>
</feature>
<evidence type="ECO:0000256" key="2">
    <source>
        <dbReference type="ARBA" id="ARBA00023043"/>
    </source>
</evidence>
<dbReference type="InterPro" id="IPR002110">
    <property type="entry name" value="Ankyrin_rpt"/>
</dbReference>
<dbReference type="SMART" id="SM00248">
    <property type="entry name" value="ANK"/>
    <property type="match status" value="3"/>
</dbReference>
<dbReference type="SUPFAM" id="SSF48403">
    <property type="entry name" value="Ankyrin repeat"/>
    <property type="match status" value="1"/>
</dbReference>
<protein>
    <submittedName>
        <fullName evidence="5">Ankyrin</fullName>
    </submittedName>
</protein>
<name>A0A137P6I7_CONC2</name>